<dbReference type="Proteomes" id="UP001223586">
    <property type="component" value="Unassembled WGS sequence"/>
</dbReference>
<feature type="transmembrane region" description="Helical" evidence="5">
    <location>
        <begin position="204"/>
        <end position="225"/>
    </location>
</feature>
<dbReference type="PANTHER" id="PTHR43133:SF60">
    <property type="entry name" value="RNA POLYMERASE SIGMA FACTOR SIGV"/>
    <property type="match status" value="1"/>
</dbReference>
<keyword evidence="5" id="KW-1133">Transmembrane helix</keyword>
<evidence type="ECO:0000256" key="5">
    <source>
        <dbReference type="SAM" id="Phobius"/>
    </source>
</evidence>
<keyword evidence="3" id="KW-0731">Sigma factor</keyword>
<keyword evidence="2" id="KW-0805">Transcription regulation</keyword>
<reference evidence="7 8" key="1">
    <citation type="submission" date="2023-07" db="EMBL/GenBank/DDBJ databases">
        <title>Genomic Encyclopedia of Type Strains, Phase IV (KMG-IV): sequencing the most valuable type-strain genomes for metagenomic binning, comparative biology and taxonomic classification.</title>
        <authorList>
            <person name="Goeker M."/>
        </authorList>
    </citation>
    <scope>NUCLEOTIDE SEQUENCE [LARGE SCALE GENOMIC DNA]</scope>
    <source>
        <strain evidence="7 8">DSM 23837</strain>
    </source>
</reference>
<dbReference type="InterPro" id="IPR013324">
    <property type="entry name" value="RNA_pol_sigma_r3/r4-like"/>
</dbReference>
<dbReference type="SUPFAM" id="SSF88946">
    <property type="entry name" value="Sigma2 domain of RNA polymerase sigma factors"/>
    <property type="match status" value="1"/>
</dbReference>
<keyword evidence="4" id="KW-0804">Transcription</keyword>
<dbReference type="RefSeq" id="WP_307230589.1">
    <property type="nucleotide sequence ID" value="NZ_JAUSTT010000017.1"/>
</dbReference>
<evidence type="ECO:0000259" key="6">
    <source>
        <dbReference type="Pfam" id="PF04545"/>
    </source>
</evidence>
<evidence type="ECO:0000313" key="7">
    <source>
        <dbReference type="EMBL" id="MDQ0176988.1"/>
    </source>
</evidence>
<dbReference type="Gene3D" id="1.10.10.10">
    <property type="entry name" value="Winged helix-like DNA-binding domain superfamily/Winged helix DNA-binding domain"/>
    <property type="match status" value="1"/>
</dbReference>
<dbReference type="InterPro" id="IPR013325">
    <property type="entry name" value="RNA_pol_sigma_r2"/>
</dbReference>
<proteinExistence type="inferred from homology"/>
<keyword evidence="5" id="KW-0472">Membrane</keyword>
<name>A0ABT9WV68_9BACI</name>
<accession>A0ABT9WV68</accession>
<keyword evidence="5" id="KW-0812">Transmembrane</keyword>
<dbReference type="GO" id="GO:0016491">
    <property type="term" value="F:oxidoreductase activity"/>
    <property type="evidence" value="ECO:0007669"/>
    <property type="project" value="UniProtKB-KW"/>
</dbReference>
<feature type="domain" description="RNA polymerase sigma-70 region 4" evidence="6">
    <location>
        <begin position="106"/>
        <end position="150"/>
    </location>
</feature>
<evidence type="ECO:0000256" key="3">
    <source>
        <dbReference type="ARBA" id="ARBA00023082"/>
    </source>
</evidence>
<keyword evidence="8" id="KW-1185">Reference proteome</keyword>
<dbReference type="SUPFAM" id="SSF88659">
    <property type="entry name" value="Sigma3 and sigma4 domains of RNA polymerase sigma factors"/>
    <property type="match status" value="1"/>
</dbReference>
<dbReference type="InterPro" id="IPR007630">
    <property type="entry name" value="RNA_pol_sigma70_r4"/>
</dbReference>
<dbReference type="Gene3D" id="1.10.1740.10">
    <property type="match status" value="1"/>
</dbReference>
<dbReference type="InterPro" id="IPR039425">
    <property type="entry name" value="RNA_pol_sigma-70-like"/>
</dbReference>
<organism evidence="7 8">
    <name type="scientific">Bacillus chungangensis</name>
    <dbReference type="NCBI Taxonomy" id="587633"/>
    <lineage>
        <taxon>Bacteria</taxon>
        <taxon>Bacillati</taxon>
        <taxon>Bacillota</taxon>
        <taxon>Bacilli</taxon>
        <taxon>Bacillales</taxon>
        <taxon>Bacillaceae</taxon>
        <taxon>Bacillus</taxon>
    </lineage>
</organism>
<evidence type="ECO:0000256" key="4">
    <source>
        <dbReference type="ARBA" id="ARBA00023163"/>
    </source>
</evidence>
<evidence type="ECO:0000256" key="2">
    <source>
        <dbReference type="ARBA" id="ARBA00023015"/>
    </source>
</evidence>
<sequence>MKDEEMYRLLKKSQQGDDRAFHLLYASIYQDVYRTVFLLVDSEKEREYVLKDIYIRLRQVKLVQENLPFRYWLHGMMIRELKKRKHHYKGFLFRFLSRKTTIFQYLSNQQRQIIVFRYYHHYSFPEIAELLAMPLKKVITYHRTALHALRFDTIEGDVEEKLCHDLHMRVEEIESSSPTLKKGCNTRVAMSANEKRDFKNPSSLNIAIALPTLILSAILISFFLMEWKPLPLVHAKKAEEEIHESASFLSEVQWDQCGKDIPNQSYDHISIEYKGKDPVNLQVLINPYTDELEGVMQEACMLLEADVMSMPDKQVNENIAVLIGDMYGSLEGYHSTIEKLRHPKQKTMLITYSHQDKAKPSFQVFLQGNKINVRLYKRFESKDGGALN</sequence>
<evidence type="ECO:0000256" key="1">
    <source>
        <dbReference type="ARBA" id="ARBA00010641"/>
    </source>
</evidence>
<evidence type="ECO:0000313" key="8">
    <source>
        <dbReference type="Proteomes" id="UP001223586"/>
    </source>
</evidence>
<dbReference type="GO" id="GO:0000428">
    <property type="term" value="C:DNA-directed RNA polymerase complex"/>
    <property type="evidence" value="ECO:0007669"/>
    <property type="project" value="UniProtKB-KW"/>
</dbReference>
<protein>
    <submittedName>
        <fullName evidence="7">DNA-directed RNA polymerase specialized sigma24 family protein</fullName>
    </submittedName>
</protein>
<dbReference type="EMBL" id="JAUSTT010000017">
    <property type="protein sequence ID" value="MDQ0176988.1"/>
    <property type="molecule type" value="Genomic_DNA"/>
</dbReference>
<gene>
    <name evidence="7" type="ORF">J2S08_002867</name>
</gene>
<comment type="similarity">
    <text evidence="1">Belongs to the sigma-70 factor family. ECF subfamily.</text>
</comment>
<comment type="caution">
    <text evidence="7">The sequence shown here is derived from an EMBL/GenBank/DDBJ whole genome shotgun (WGS) entry which is preliminary data.</text>
</comment>
<keyword evidence="7" id="KW-0240">DNA-directed RNA polymerase</keyword>
<keyword evidence="7" id="KW-0560">Oxidoreductase</keyword>
<dbReference type="Pfam" id="PF04545">
    <property type="entry name" value="Sigma70_r4"/>
    <property type="match status" value="1"/>
</dbReference>
<dbReference type="PANTHER" id="PTHR43133">
    <property type="entry name" value="RNA POLYMERASE ECF-TYPE SIGMA FACTO"/>
    <property type="match status" value="1"/>
</dbReference>
<dbReference type="InterPro" id="IPR036388">
    <property type="entry name" value="WH-like_DNA-bd_sf"/>
</dbReference>